<evidence type="ECO:0000313" key="10">
    <source>
        <dbReference type="EMBL" id="SDF77387.1"/>
    </source>
</evidence>
<dbReference type="PROSITE" id="PS50893">
    <property type="entry name" value="ABC_TRANSPORTER_2"/>
    <property type="match status" value="1"/>
</dbReference>
<dbReference type="Pfam" id="PF00005">
    <property type="entry name" value="ABC_tran"/>
    <property type="match status" value="1"/>
</dbReference>
<comment type="function">
    <text evidence="7">Part of the ABC transporter complex PotABCD involved in spermidine/putrescine import. Responsible for energy coupling to the transport system.</text>
</comment>
<dbReference type="Gene3D" id="3.40.50.300">
    <property type="entry name" value="P-loop containing nucleotide triphosphate hydrolases"/>
    <property type="match status" value="1"/>
</dbReference>
<dbReference type="InterPro" id="IPR005893">
    <property type="entry name" value="PotA-like"/>
</dbReference>
<dbReference type="GO" id="GO:0016887">
    <property type="term" value="F:ATP hydrolysis activity"/>
    <property type="evidence" value="ECO:0007669"/>
    <property type="project" value="InterPro"/>
</dbReference>
<reference evidence="10 11" key="1">
    <citation type="submission" date="2016-10" db="EMBL/GenBank/DDBJ databases">
        <authorList>
            <person name="de Groot N.N."/>
        </authorList>
    </citation>
    <scope>NUCLEOTIDE SEQUENCE [LARGE SCALE GENOMIC DNA]</scope>
    <source>
        <strain evidence="10 11">JCM 10630</strain>
    </source>
</reference>
<dbReference type="FunFam" id="3.40.50.300:FF:000042">
    <property type="entry name" value="Maltose/maltodextrin ABC transporter, ATP-binding protein"/>
    <property type="match status" value="1"/>
</dbReference>
<dbReference type="Proteomes" id="UP000182413">
    <property type="component" value="Unassembled WGS sequence"/>
</dbReference>
<accession>A0A1G7NTZ5</accession>
<dbReference type="InterPro" id="IPR017871">
    <property type="entry name" value="ABC_transporter-like_CS"/>
</dbReference>
<keyword evidence="4 7" id="KW-0067">ATP-binding</keyword>
<dbReference type="SMART" id="SM00382">
    <property type="entry name" value="AAA"/>
    <property type="match status" value="1"/>
</dbReference>
<proteinExistence type="inferred from homology"/>
<dbReference type="Pfam" id="PF08402">
    <property type="entry name" value="TOBE_2"/>
    <property type="match status" value="1"/>
</dbReference>
<dbReference type="InterPro" id="IPR013611">
    <property type="entry name" value="Transp-assoc_OB_typ2"/>
</dbReference>
<dbReference type="GO" id="GO:0043190">
    <property type="term" value="C:ATP-binding cassette (ABC) transporter complex"/>
    <property type="evidence" value="ECO:0007669"/>
    <property type="project" value="InterPro"/>
</dbReference>
<organism evidence="10 11">
    <name type="scientific">Ectopseudomonas alcaliphila</name>
    <dbReference type="NCBI Taxonomy" id="101564"/>
    <lineage>
        <taxon>Bacteria</taxon>
        <taxon>Pseudomonadati</taxon>
        <taxon>Pseudomonadota</taxon>
        <taxon>Gammaproteobacteria</taxon>
        <taxon>Pseudomonadales</taxon>
        <taxon>Pseudomonadaceae</taxon>
        <taxon>Ectopseudomonas</taxon>
    </lineage>
</organism>
<sequence>MTVFTQTAPVVEIRGAVKHYRAPEGHLVRALDGLDLAVGANEFVTLLGPSGCGKTTLLRTISGFEQLDGGELLIQGQPMNLVPPHRRPVHTVFQSYALFPHMSIGDNVGYALDVRGVGKTEKRQRVGAALEMVGLAGMERRKPGQLSGGQQQRVALARAIVDRPALLLLDEPLSALDRQLRQAMQRELKTLQHELGIAFVFVTHDQEEALTMSDRIVVLNGGHIQQIGAPAEIYHRPANAFVAGFIGESNLFDVHVGSVNDGVAYLLDSQGDLLQACHPDLRVGQNAQLMLRPEQFHLQCPGGGFAALEGRLEQLLFIGKDFELLLRTAHGRTVKAVLRDAAQQGLQRLRTGDSVQLWYGLEAAHLIPGGA</sequence>
<keyword evidence="3 7" id="KW-0547">Nucleotide-binding</keyword>
<evidence type="ECO:0000256" key="1">
    <source>
        <dbReference type="ARBA" id="ARBA00022448"/>
    </source>
</evidence>
<evidence type="ECO:0000256" key="7">
    <source>
        <dbReference type="RuleBase" id="RU364083"/>
    </source>
</evidence>
<feature type="domain" description="ABC transporter" evidence="8">
    <location>
        <begin position="11"/>
        <end position="246"/>
    </location>
</feature>
<dbReference type="AlphaFoldDB" id="A0A1G7NTZ5"/>
<protein>
    <recommendedName>
        <fullName evidence="7">Spermidine/putrescine import ATP-binding protein PotA</fullName>
        <ecNumber evidence="7">7.6.2.11</ecNumber>
    </recommendedName>
</protein>
<dbReference type="NCBIfam" id="TIGR01187">
    <property type="entry name" value="potA"/>
    <property type="match status" value="1"/>
</dbReference>
<dbReference type="InterPro" id="IPR050093">
    <property type="entry name" value="ABC_SmlMolc_Importer"/>
</dbReference>
<dbReference type="GO" id="GO:0015417">
    <property type="term" value="F:ABC-type polyamine transporter activity"/>
    <property type="evidence" value="ECO:0007669"/>
    <property type="project" value="UniProtKB-EC"/>
</dbReference>
<comment type="catalytic activity">
    <reaction evidence="7">
        <text>ATP + H2O + polyamine-[polyamine-binding protein]Side 1 = ADP + phosphate + polyamineSide 2 + [polyamine-binding protein]Side 1.</text>
        <dbReference type="EC" id="7.6.2.11"/>
    </reaction>
</comment>
<evidence type="ECO:0000256" key="5">
    <source>
        <dbReference type="ARBA" id="ARBA00022967"/>
    </source>
</evidence>
<evidence type="ECO:0000313" key="11">
    <source>
        <dbReference type="Proteomes" id="UP000182413"/>
    </source>
</evidence>
<dbReference type="GO" id="GO:0005524">
    <property type="term" value="F:ATP binding"/>
    <property type="evidence" value="ECO:0007669"/>
    <property type="project" value="UniProtKB-KW"/>
</dbReference>
<keyword evidence="1 7" id="KW-0813">Transport</keyword>
<keyword evidence="2 7" id="KW-1003">Cell membrane</keyword>
<dbReference type="InterPro" id="IPR003439">
    <property type="entry name" value="ABC_transporter-like_ATP-bd"/>
</dbReference>
<dbReference type="OrthoDB" id="9802264at2"/>
<keyword evidence="5 7" id="KW-1278">Translocase</keyword>
<evidence type="ECO:0000313" key="9">
    <source>
        <dbReference type="EMBL" id="MDX5993475.1"/>
    </source>
</evidence>
<keyword evidence="12" id="KW-1185">Reference proteome</keyword>
<dbReference type="PANTHER" id="PTHR42781">
    <property type="entry name" value="SPERMIDINE/PUTRESCINE IMPORT ATP-BINDING PROTEIN POTA"/>
    <property type="match status" value="1"/>
</dbReference>
<dbReference type="InterPro" id="IPR027417">
    <property type="entry name" value="P-loop_NTPase"/>
</dbReference>
<dbReference type="InterPro" id="IPR008995">
    <property type="entry name" value="Mo/tungstate-bd_C_term_dom"/>
</dbReference>
<dbReference type="EMBL" id="JAWXXP010000001">
    <property type="protein sequence ID" value="MDX5993475.1"/>
    <property type="molecule type" value="Genomic_DNA"/>
</dbReference>
<dbReference type="SUPFAM" id="SSF52540">
    <property type="entry name" value="P-loop containing nucleoside triphosphate hydrolases"/>
    <property type="match status" value="1"/>
</dbReference>
<comment type="subunit">
    <text evidence="7">The complex is composed of two ATP-binding proteins (PotA), two transmembrane proteins (PotB and PotC) and a solute-binding protein (PotD).</text>
</comment>
<evidence type="ECO:0000256" key="4">
    <source>
        <dbReference type="ARBA" id="ARBA00022840"/>
    </source>
</evidence>
<dbReference type="SUPFAM" id="SSF50331">
    <property type="entry name" value="MOP-like"/>
    <property type="match status" value="1"/>
</dbReference>
<name>A0A1G7NTZ5_9GAMM</name>
<dbReference type="RefSeq" id="WP_074682140.1">
    <property type="nucleotide sequence ID" value="NZ_CBCSET010000015.1"/>
</dbReference>
<dbReference type="Proteomes" id="UP001278050">
    <property type="component" value="Unassembled WGS sequence"/>
</dbReference>
<dbReference type="PROSITE" id="PS00211">
    <property type="entry name" value="ABC_TRANSPORTER_1"/>
    <property type="match status" value="1"/>
</dbReference>
<dbReference type="InterPro" id="IPR003593">
    <property type="entry name" value="AAA+_ATPase"/>
</dbReference>
<dbReference type="PANTHER" id="PTHR42781:SF4">
    <property type="entry name" value="SPERMIDINE_PUTRESCINE IMPORT ATP-BINDING PROTEIN POTA"/>
    <property type="match status" value="1"/>
</dbReference>
<evidence type="ECO:0000256" key="6">
    <source>
        <dbReference type="ARBA" id="ARBA00023136"/>
    </source>
</evidence>
<evidence type="ECO:0000256" key="3">
    <source>
        <dbReference type="ARBA" id="ARBA00022741"/>
    </source>
</evidence>
<dbReference type="Gene3D" id="2.40.50.100">
    <property type="match status" value="1"/>
</dbReference>
<evidence type="ECO:0000259" key="8">
    <source>
        <dbReference type="PROSITE" id="PS50893"/>
    </source>
</evidence>
<comment type="similarity">
    <text evidence="7">Belongs to the ABC transporter superfamily. Spermidine/putrescine importer (TC 3.A.1.11.1) family.</text>
</comment>
<evidence type="ECO:0000313" key="12">
    <source>
        <dbReference type="Proteomes" id="UP001278050"/>
    </source>
</evidence>
<dbReference type="EMBL" id="FNAE01000011">
    <property type="protein sequence ID" value="SDF77387.1"/>
    <property type="molecule type" value="Genomic_DNA"/>
</dbReference>
<reference evidence="9 12" key="2">
    <citation type="submission" date="2023-11" db="EMBL/GenBank/DDBJ databases">
        <title>MicrobeMod: A computational toolkit for identifying prokaryotic methylation and restriction-modification with nanopore sequencing.</title>
        <authorList>
            <person name="Crits-Christoph A."/>
            <person name="Kang S.C."/>
            <person name="Lee H."/>
            <person name="Ostrov N."/>
        </authorList>
    </citation>
    <scope>NUCLEOTIDE SEQUENCE [LARGE SCALE GENOMIC DNA]</scope>
    <source>
        <strain evidence="9 12">ATCC BAA-571</strain>
    </source>
</reference>
<gene>
    <name evidence="7" type="primary">potA</name>
    <name evidence="10" type="ORF">SAMN05216575_11116</name>
    <name evidence="9" type="ORF">SIM71_15510</name>
</gene>
<evidence type="ECO:0000256" key="2">
    <source>
        <dbReference type="ARBA" id="ARBA00022475"/>
    </source>
</evidence>
<dbReference type="EC" id="7.6.2.11" evidence="7"/>
<keyword evidence="6 7" id="KW-0472">Membrane</keyword>